<dbReference type="Proteomes" id="UP000789920">
    <property type="component" value="Unassembled WGS sequence"/>
</dbReference>
<comment type="caution">
    <text evidence="1">The sequence shown here is derived from an EMBL/GenBank/DDBJ whole genome shotgun (WGS) entry which is preliminary data.</text>
</comment>
<sequence length="104" mass="12223">MFDEIQKLQAENERLTKENKELRRLSLQTKIQDLANKVDSLTKLAEQNLKVGERLLEKGLVDNINAYTENNRRIAVQVQEYQRQSEELEQALKNLEIVAQQEQK</sequence>
<reference evidence="1" key="1">
    <citation type="submission" date="2021-06" db="EMBL/GenBank/DDBJ databases">
        <authorList>
            <person name="Kallberg Y."/>
            <person name="Tangrot J."/>
            <person name="Rosling A."/>
        </authorList>
    </citation>
    <scope>NUCLEOTIDE SEQUENCE</scope>
    <source>
        <strain evidence="1">MA461A</strain>
    </source>
</reference>
<name>A0ACA9RD02_9GLOM</name>
<evidence type="ECO:0000313" key="1">
    <source>
        <dbReference type="EMBL" id="CAG8785994.1"/>
    </source>
</evidence>
<organism evidence="1 2">
    <name type="scientific">Racocetra persica</name>
    <dbReference type="NCBI Taxonomy" id="160502"/>
    <lineage>
        <taxon>Eukaryota</taxon>
        <taxon>Fungi</taxon>
        <taxon>Fungi incertae sedis</taxon>
        <taxon>Mucoromycota</taxon>
        <taxon>Glomeromycotina</taxon>
        <taxon>Glomeromycetes</taxon>
        <taxon>Diversisporales</taxon>
        <taxon>Gigasporaceae</taxon>
        <taxon>Racocetra</taxon>
    </lineage>
</organism>
<keyword evidence="2" id="KW-1185">Reference proteome</keyword>
<evidence type="ECO:0000313" key="2">
    <source>
        <dbReference type="Proteomes" id="UP000789920"/>
    </source>
</evidence>
<proteinExistence type="predicted"/>
<protein>
    <submittedName>
        <fullName evidence="1">27736_t:CDS:1</fullName>
    </submittedName>
</protein>
<dbReference type="EMBL" id="CAJVQC010048276">
    <property type="protein sequence ID" value="CAG8785994.1"/>
    <property type="molecule type" value="Genomic_DNA"/>
</dbReference>
<gene>
    <name evidence="1" type="ORF">RPERSI_LOCUS18303</name>
</gene>
<accession>A0ACA9RD02</accession>